<reference evidence="5" key="1">
    <citation type="journal article" date="2013" name="Science">
        <title>Comparative analysis of bat genomes provides insight into the evolution of flight and immunity.</title>
        <authorList>
            <person name="Zhang G."/>
            <person name="Cowled C."/>
            <person name="Shi Z."/>
            <person name="Huang Z."/>
            <person name="Bishop-Lilly K.A."/>
            <person name="Fang X."/>
            <person name="Wynne J.W."/>
            <person name="Xiong Z."/>
            <person name="Baker M.L."/>
            <person name="Zhao W."/>
            <person name="Tachedjian M."/>
            <person name="Zhu Y."/>
            <person name="Zhou P."/>
            <person name="Jiang X."/>
            <person name="Ng J."/>
            <person name="Yang L."/>
            <person name="Wu L."/>
            <person name="Xiao J."/>
            <person name="Feng Y."/>
            <person name="Chen Y."/>
            <person name="Sun X."/>
            <person name="Zhang Y."/>
            <person name="Marsh G.A."/>
            <person name="Crameri G."/>
            <person name="Broder C.C."/>
            <person name="Frey K.G."/>
            <person name="Wang L.F."/>
            <person name="Wang J."/>
        </authorList>
    </citation>
    <scope>NUCLEOTIDE SEQUENCE [LARGE SCALE GENOMIC DNA]</scope>
</reference>
<proteinExistence type="inferred from homology"/>
<feature type="compositionally biased region" description="Low complexity" evidence="2">
    <location>
        <begin position="802"/>
        <end position="816"/>
    </location>
</feature>
<feature type="region of interest" description="Disordered" evidence="2">
    <location>
        <begin position="404"/>
        <end position="424"/>
    </location>
</feature>
<feature type="region of interest" description="Disordered" evidence="2">
    <location>
        <begin position="801"/>
        <end position="850"/>
    </location>
</feature>
<protein>
    <recommendedName>
        <fullName evidence="3">Golgi associated RAB2 interactor protein-like Rab2B-binding domain-containing protein</fullName>
    </recommendedName>
</protein>
<dbReference type="AlphaFoldDB" id="L5KC95"/>
<evidence type="ECO:0000313" key="5">
    <source>
        <dbReference type="Proteomes" id="UP000010552"/>
    </source>
</evidence>
<dbReference type="GO" id="GO:0005634">
    <property type="term" value="C:nucleus"/>
    <property type="evidence" value="ECO:0007669"/>
    <property type="project" value="TreeGrafter"/>
</dbReference>
<organism evidence="4 5">
    <name type="scientific">Pteropus alecto</name>
    <name type="common">Black flying fox</name>
    <dbReference type="NCBI Taxonomy" id="9402"/>
    <lineage>
        <taxon>Eukaryota</taxon>
        <taxon>Metazoa</taxon>
        <taxon>Chordata</taxon>
        <taxon>Craniata</taxon>
        <taxon>Vertebrata</taxon>
        <taxon>Euteleostomi</taxon>
        <taxon>Mammalia</taxon>
        <taxon>Eutheria</taxon>
        <taxon>Laurasiatheria</taxon>
        <taxon>Chiroptera</taxon>
        <taxon>Yinpterochiroptera</taxon>
        <taxon>Pteropodoidea</taxon>
        <taxon>Pteropodidae</taxon>
        <taxon>Pteropodinae</taxon>
        <taxon>Pteropus</taxon>
    </lineage>
</organism>
<evidence type="ECO:0000256" key="1">
    <source>
        <dbReference type="ARBA" id="ARBA00038379"/>
    </source>
</evidence>
<dbReference type="Proteomes" id="UP000010552">
    <property type="component" value="Unassembled WGS sequence"/>
</dbReference>
<dbReference type="EMBL" id="KB030840">
    <property type="protein sequence ID" value="ELK09175.1"/>
    <property type="molecule type" value="Genomic_DNA"/>
</dbReference>
<evidence type="ECO:0000256" key="2">
    <source>
        <dbReference type="SAM" id="MobiDB-lite"/>
    </source>
</evidence>
<dbReference type="InterPro" id="IPR022168">
    <property type="entry name" value="GARIL-like_Rab2B-bd"/>
</dbReference>
<dbReference type="PANTHER" id="PTHR22574:SF12">
    <property type="entry name" value="GOLGI-ASSOCIATED RAB2 INTERACTOR PROTEIN 5B"/>
    <property type="match status" value="1"/>
</dbReference>
<dbReference type="STRING" id="9402.L5KC95"/>
<gene>
    <name evidence="4" type="ORF">PAL_GLEAN10003059</name>
</gene>
<feature type="region of interest" description="Disordered" evidence="2">
    <location>
        <begin position="488"/>
        <end position="549"/>
    </location>
</feature>
<evidence type="ECO:0000313" key="4">
    <source>
        <dbReference type="EMBL" id="ELK09175.1"/>
    </source>
</evidence>
<dbReference type="InParanoid" id="L5KC95"/>
<accession>L5KC95</accession>
<evidence type="ECO:0000259" key="3">
    <source>
        <dbReference type="Pfam" id="PF12480"/>
    </source>
</evidence>
<dbReference type="eggNOG" id="ENOG502S4XF">
    <property type="taxonomic scope" value="Eukaryota"/>
</dbReference>
<sequence length="939" mass="103793">MNRFRNIRHLDPLPGPPKWVPTLGQLQKTLQKGEYLPLRPLPMFESNFVQVTNRGAPVYVHHKTNHLTMGVAASLPGLVLPDLLLIARPPEGRDCSNLVLTRMIPLDLVHLYVHNLSAWRLKLRLITGRYYYLELDAPDSEVAFLFDRWVHLIHLLREPATAWAPRTLNTAPMDLALVAPPASTWRLQDQSHTKRSVMIVEPTFPYKMVTTRKKRKAKTLKRRFKSQAVGDSLPIIWSQLEQADTRKKSREKRSHSDHSLHRSQTKLQVSGKPSITIRTIFSVVSNTINQMPSSSKAAIYLGPGGQLLDLSGECCLSKSDPAVVVGGLFESPSQCISEDSRDISLLGSFNHIDAYLWQQDVEDLIDPESSTLSSNSLCQATYSPNFYLPAPYSSVPRHKEKARPLGSVQRLWPPPSQKTPSVPATSWKAPFILDQSQKVSAVPAPSQKAPARLAAPHKTPIVASVPQKAPVIPGPSQKALTVPAIFHKTPDIPAPSRKTPTIPGPSKKTPGVPAIAQKAPAISAPSRKARPALALPPKTMSPPVPNQKSLSLSTRSQKALTSPTQYQLTSDPANLGMLPMGRHGGDVLERNQLEGKRESVVLVGTQETKVVELRAHKTSLELPFTTTKKESKEVMISKVREITLDGLKSKGKLEDKVQRMKEGKSLDMTGFKSKEVQKQKKWVTTQELAVERAPREHSRPFSVEGLTLAKLMIMAKSKEPTLRPELVSLPSWLLTPQVSPMSRMGTEPLSPSQVLEGTPVVVREQPWLGPWEKGSANLWVEETSHPWAEVEVEGLLSEQKGPSKVSSCSKCTPSSPKMDRASQDPIPLPSTRWEDIGVSPKPERSQETMGMPGQHPLAMMGSSLEILLPKLLEIESLRDTANRVEKMKKELGVFTPSPRYLGKTGPLELSARRCHGGDKGLNEAGLRENRKQGIICCNP</sequence>
<keyword evidence="5" id="KW-1185">Reference proteome</keyword>
<name>L5KC95_PTEAL</name>
<dbReference type="Pfam" id="PF12480">
    <property type="entry name" value="GARIL_Rab2_bd"/>
    <property type="match status" value="1"/>
</dbReference>
<feature type="domain" description="Golgi associated RAB2 interactor protein-like Rab2B-binding" evidence="3">
    <location>
        <begin position="98"/>
        <end position="165"/>
    </location>
</feature>
<feature type="region of interest" description="Disordered" evidence="2">
    <location>
        <begin position="244"/>
        <end position="267"/>
    </location>
</feature>
<dbReference type="PANTHER" id="PTHR22574">
    <property type="match status" value="1"/>
</dbReference>
<comment type="similarity">
    <text evidence="1">Belongs to the GARIN family.</text>
</comment>
<dbReference type="FunCoup" id="L5KC95">
    <property type="interactions" value="4"/>
</dbReference>